<comment type="similarity">
    <text evidence="1">Belongs to the transglycosylase Slt family.</text>
</comment>
<dbReference type="PANTHER" id="PTHR37423:SF2">
    <property type="entry name" value="MEMBRANE-BOUND LYTIC MUREIN TRANSGLYCOSYLASE C"/>
    <property type="match status" value="1"/>
</dbReference>
<dbReference type="GO" id="GO:0016020">
    <property type="term" value="C:membrane"/>
    <property type="evidence" value="ECO:0007669"/>
    <property type="project" value="InterPro"/>
</dbReference>
<dbReference type="InterPro" id="IPR000189">
    <property type="entry name" value="Transglyc_AS"/>
</dbReference>
<proteinExistence type="inferred from homology"/>
<dbReference type="GO" id="GO:0004553">
    <property type="term" value="F:hydrolase activity, hydrolyzing O-glycosyl compounds"/>
    <property type="evidence" value="ECO:0007669"/>
    <property type="project" value="InterPro"/>
</dbReference>
<dbReference type="GO" id="GO:0000270">
    <property type="term" value="P:peptidoglycan metabolic process"/>
    <property type="evidence" value="ECO:0007669"/>
    <property type="project" value="InterPro"/>
</dbReference>
<dbReference type="SUPFAM" id="SSF53955">
    <property type="entry name" value="Lysozyme-like"/>
    <property type="match status" value="1"/>
</dbReference>
<dbReference type="GO" id="GO:0042597">
    <property type="term" value="C:periplasmic space"/>
    <property type="evidence" value="ECO:0007669"/>
    <property type="project" value="InterPro"/>
</dbReference>
<dbReference type="PROSITE" id="PS00922">
    <property type="entry name" value="TRANSGLYCOSYLASE"/>
    <property type="match status" value="1"/>
</dbReference>
<dbReference type="InterPro" id="IPR008258">
    <property type="entry name" value="Transglycosylase_SLT_dom_1"/>
</dbReference>
<protein>
    <submittedName>
        <fullName evidence="7">Soluble lytic murein transglycosylase</fullName>
    </submittedName>
</protein>
<evidence type="ECO:0000259" key="6">
    <source>
        <dbReference type="Pfam" id="PF01464"/>
    </source>
</evidence>
<feature type="repeat" description="TPR" evidence="4">
    <location>
        <begin position="382"/>
        <end position="415"/>
    </location>
</feature>
<dbReference type="PATRIC" id="fig|1318743.3.peg.1211"/>
<evidence type="ECO:0000313" key="7">
    <source>
        <dbReference type="EMBL" id="ALE04009.1"/>
    </source>
</evidence>
<comment type="similarity">
    <text evidence="2">Belongs to the virb1 family.</text>
</comment>
<feature type="region of interest" description="Disordered" evidence="5">
    <location>
        <begin position="32"/>
        <end position="54"/>
    </location>
</feature>
<dbReference type="CDD" id="cd13401">
    <property type="entry name" value="Slt70-like"/>
    <property type="match status" value="1"/>
</dbReference>
<dbReference type="SUPFAM" id="SSF48435">
    <property type="entry name" value="Bacterial muramidases"/>
    <property type="match status" value="1"/>
</dbReference>
<evidence type="ECO:0000256" key="4">
    <source>
        <dbReference type="PROSITE-ProRule" id="PRU00339"/>
    </source>
</evidence>
<dbReference type="PROSITE" id="PS50005">
    <property type="entry name" value="TPR"/>
    <property type="match status" value="1"/>
</dbReference>
<dbReference type="AlphaFoldDB" id="A0A0M4LTN1"/>
<organism evidence="7 8">
    <name type="scientific">Bartonella ancashensis</name>
    <dbReference type="NCBI Taxonomy" id="1318743"/>
    <lineage>
        <taxon>Bacteria</taxon>
        <taxon>Pseudomonadati</taxon>
        <taxon>Pseudomonadota</taxon>
        <taxon>Alphaproteobacteria</taxon>
        <taxon>Hyphomicrobiales</taxon>
        <taxon>Bartonellaceae</taxon>
        <taxon>Bartonella</taxon>
    </lineage>
</organism>
<dbReference type="Gene3D" id="1.25.20.10">
    <property type="entry name" value="Bacterial muramidases"/>
    <property type="match status" value="1"/>
</dbReference>
<dbReference type="InterPro" id="IPR008939">
    <property type="entry name" value="Lytic_TGlycosylase_superhlx_U"/>
</dbReference>
<dbReference type="STRING" id="1318743.PU02_1195"/>
<dbReference type="GO" id="GO:0008933">
    <property type="term" value="F:peptidoglycan lytic transglycosylase activity"/>
    <property type="evidence" value="ECO:0007669"/>
    <property type="project" value="InterPro"/>
</dbReference>
<dbReference type="Pfam" id="PF01464">
    <property type="entry name" value="SLT"/>
    <property type="match status" value="1"/>
</dbReference>
<dbReference type="KEGG" id="banc:PU02_1195"/>
<keyword evidence="3" id="KW-0732">Signal</keyword>
<reference evidence="7 8" key="1">
    <citation type="journal article" date="2015" name="Genome Announc.">
        <title>Complete Genome Sequence of Bartonella ancashensis Strain 20.00, Isolated from the Blood of a Patient with Verruga Peruana.</title>
        <authorList>
            <person name="Hang J."/>
            <person name="Mullins K.E."/>
            <person name="Clifford R.J."/>
            <person name="Onmus-Leone F."/>
            <person name="Yang Y."/>
            <person name="Jiang J."/>
            <person name="Leguia M."/>
            <person name="Kasper M.R."/>
            <person name="Maguina C."/>
            <person name="Lesho E.P."/>
            <person name="Jarman R.G."/>
            <person name="Richards A.L."/>
            <person name="Blazes D."/>
        </authorList>
    </citation>
    <scope>NUCLEOTIDE SEQUENCE [LARGE SCALE GENOMIC DNA]</scope>
    <source>
        <strain evidence="7 8">20.00</strain>
    </source>
</reference>
<feature type="domain" description="Transglycosylase SLT" evidence="6">
    <location>
        <begin position="531"/>
        <end position="634"/>
    </location>
</feature>
<dbReference type="PANTHER" id="PTHR37423">
    <property type="entry name" value="SOLUBLE LYTIC MUREIN TRANSGLYCOSYLASE-RELATED"/>
    <property type="match status" value="1"/>
</dbReference>
<evidence type="ECO:0000256" key="2">
    <source>
        <dbReference type="ARBA" id="ARBA00009387"/>
    </source>
</evidence>
<dbReference type="Gene3D" id="1.10.530.10">
    <property type="match status" value="1"/>
</dbReference>
<evidence type="ECO:0000256" key="3">
    <source>
        <dbReference type="ARBA" id="ARBA00022729"/>
    </source>
</evidence>
<dbReference type="InterPro" id="IPR019734">
    <property type="entry name" value="TPR_rpt"/>
</dbReference>
<accession>A0A0M4LTN1</accession>
<evidence type="ECO:0000313" key="8">
    <source>
        <dbReference type="Proteomes" id="UP000057213"/>
    </source>
</evidence>
<keyword evidence="4" id="KW-0802">TPR repeat</keyword>
<evidence type="ECO:0000256" key="5">
    <source>
        <dbReference type="SAM" id="MobiDB-lite"/>
    </source>
</evidence>
<gene>
    <name evidence="7" type="ORF">PU02_1195</name>
</gene>
<keyword evidence="8" id="KW-1185">Reference proteome</keyword>
<sequence>MLVAILSPNVSAQNPFIPSIVPIPLPRPHVSTTTVKNLKKPSKPARNEKISPDTTKNIIVSNQLKSGLNALANNNVIQAIALRDVMATNSLDRQILTWAIGVSNNPKTPSAELFNTINELKEWPGITIIQRNAEYSFASETHSAQKVIQFFSYNPPITAQGMAAFIKALVSTGKTSRARQIIAPWWHKTKLTAEEEKLILKETHSILKPIDHLKRMKIMLYANRINSAERVAVLAQAQSLFKAFAAVEKNDPRAAQKLKAVDQSWQKDPLLQFAQIRYLRRTGQYNAAATLMMRAPQDTENLVDPHAWWIERRAISREMLDLNKPQIAYQLVAHDTGAEPSSKIDAAFHAGWYALQFLRDPKLAMQHFTHIPKLSSTPFHTSRGYYWIGRAAEKLGNHQDALNYFHRAAHFKTTYYGQLANSKLKRTKLTISFPKPTPEERQRFSARKSVQAIKKLEKIGQTHLAKILYSELSKMIKSRGELALLAVMAEKKGIITLASRSEKTPVPQDNDIDALSYPIGAIPSSVNISTTKKALVYAIARQESEFNPKAVSKAGAQGMLQLLPTTAKELANKHSIPWSQQKLANDAGYSATLSAHFLDEQLKRFNGSFVLTLVSYNAGPRRANEWIERYGDPREQPIEKVIDWIERIPYIETRHYIMRVMENYGIYKMRLVGTMDIKTDLVSGHPGHLR</sequence>
<name>A0A0M4LTN1_9HYPH</name>
<dbReference type="InterPro" id="IPR023346">
    <property type="entry name" value="Lysozyme-like_dom_sf"/>
</dbReference>
<evidence type="ECO:0000256" key="1">
    <source>
        <dbReference type="ARBA" id="ARBA00007734"/>
    </source>
</evidence>
<dbReference type="Proteomes" id="UP000057213">
    <property type="component" value="Chromosome"/>
</dbReference>
<dbReference type="EMBL" id="CP010401">
    <property type="protein sequence ID" value="ALE04009.1"/>
    <property type="molecule type" value="Genomic_DNA"/>
</dbReference>